<evidence type="ECO:0000313" key="16">
    <source>
        <dbReference type="EMBL" id="ACY49067.1"/>
    </source>
</evidence>
<keyword evidence="10 12" id="KW-0472">Membrane</keyword>
<dbReference type="EMBL" id="CP001807">
    <property type="protein sequence ID" value="ACY49067.1"/>
    <property type="molecule type" value="Genomic_DNA"/>
</dbReference>
<organism evidence="16 17">
    <name type="scientific">Rhodothermus marinus (strain ATCC 43812 / DSM 4252 / R-10)</name>
    <name type="common">Rhodothermus obamensis</name>
    <dbReference type="NCBI Taxonomy" id="518766"/>
    <lineage>
        <taxon>Bacteria</taxon>
        <taxon>Pseudomonadati</taxon>
        <taxon>Rhodothermota</taxon>
        <taxon>Rhodothermia</taxon>
        <taxon>Rhodothermales</taxon>
        <taxon>Rhodothermaceae</taxon>
        <taxon>Rhodothermus</taxon>
    </lineage>
</organism>
<feature type="domain" description="TonB-dependent receptor-like beta-barrel" evidence="14">
    <location>
        <begin position="246"/>
        <end position="625"/>
    </location>
</feature>
<evidence type="ECO:0000256" key="7">
    <source>
        <dbReference type="ARBA" id="ARBA00023004"/>
    </source>
</evidence>
<evidence type="ECO:0000256" key="9">
    <source>
        <dbReference type="ARBA" id="ARBA00023077"/>
    </source>
</evidence>
<evidence type="ECO:0000256" key="2">
    <source>
        <dbReference type="ARBA" id="ARBA00022448"/>
    </source>
</evidence>
<keyword evidence="8" id="KW-0406">Ion transport</keyword>
<dbReference type="PANTHER" id="PTHR32552">
    <property type="entry name" value="FERRICHROME IRON RECEPTOR-RELATED"/>
    <property type="match status" value="1"/>
</dbReference>
<evidence type="ECO:0000256" key="11">
    <source>
        <dbReference type="ARBA" id="ARBA00023237"/>
    </source>
</evidence>
<dbReference type="PROSITE" id="PS52016">
    <property type="entry name" value="TONB_DEPENDENT_REC_3"/>
    <property type="match status" value="1"/>
</dbReference>
<dbReference type="InterPro" id="IPR036942">
    <property type="entry name" value="Beta-barrel_TonB_sf"/>
</dbReference>
<keyword evidence="6" id="KW-0732">Signal</keyword>
<evidence type="ECO:0000313" key="17">
    <source>
        <dbReference type="Proteomes" id="UP000002221"/>
    </source>
</evidence>
<evidence type="ECO:0000256" key="8">
    <source>
        <dbReference type="ARBA" id="ARBA00023065"/>
    </source>
</evidence>
<keyword evidence="2 12" id="KW-0813">Transport</keyword>
<dbReference type="Pfam" id="PF07715">
    <property type="entry name" value="Plug"/>
    <property type="match status" value="1"/>
</dbReference>
<accession>D0MDS3</accession>
<protein>
    <submittedName>
        <fullName evidence="16">TonB-dependent receptor</fullName>
    </submittedName>
</protein>
<keyword evidence="9 13" id="KW-0798">TonB box</keyword>
<evidence type="ECO:0000256" key="3">
    <source>
        <dbReference type="ARBA" id="ARBA00022452"/>
    </source>
</evidence>
<keyword evidence="4" id="KW-0410">Iron transport</keyword>
<dbReference type="Gene3D" id="2.170.130.10">
    <property type="entry name" value="TonB-dependent receptor, plug domain"/>
    <property type="match status" value="1"/>
</dbReference>
<evidence type="ECO:0000259" key="14">
    <source>
        <dbReference type="Pfam" id="PF00593"/>
    </source>
</evidence>
<evidence type="ECO:0000256" key="5">
    <source>
        <dbReference type="ARBA" id="ARBA00022692"/>
    </source>
</evidence>
<gene>
    <name evidence="16" type="ordered locus">Rmar_2188</name>
</gene>
<keyword evidence="17" id="KW-1185">Reference proteome</keyword>
<sequence length="680" mass="76014">MRRVLFWLALGLSLWLRNALAQERPLPRFRTQQDSLTVFQLPPVLVEATRGFTAPWGEALPLLTLERRPPEVQFRPALTLTETLRELPGLWLNDRQNYALGERLLVRSAGWQAAFGVRGVQVVLDGIPLTMPDGQAVLDPVDPAFIRRAELLRGPAALFWGNGSAGALVLSTWPEPIRPGLRVRLLGGSYGLRRLGGEAVLRAGPHALAFHASHLEQEGYRAHSQTRLSRFGLQAGVRLDARTRLRVTLAGSWLNARHPGALTADELDRDPRQASARYVATRAGKDSRQGQLGATFVHRLPEGWLTFTTFALVRHLDNPLPFAYIRLRRQAAGIRTTWTQERGRWRTGLGLDVTLQDDDRQNFPNDNGRPGTPRLLDQRERVGELALFGLARYAFTPRLQALAGLRLSYLHFALTDYLLTNGDQSGRRTFSVWTPTLGVVYRVASGTQLFATLGTAFESPTTTELVNRPDGRGGFNPELDPQYLYGIELGGRRRESTLQADLTLFYQWVRGRIIPFQLEGDGRTFYRNAGRTRQYGIELWLQARLTPALQARLAYTGARYRFEEAELRGKRLPGLPEQRLALTLQYRRGPLWLETTGTAVGPCYADDANTVRVDGYVTVDVTLGLARSLLPGFDVQPFVSVQNVLDRRYVGSVVVNAGGGRYFEPAAGRSVRFGLNLRTP</sequence>
<evidence type="ECO:0000259" key="15">
    <source>
        <dbReference type="Pfam" id="PF07715"/>
    </source>
</evidence>
<dbReference type="InterPro" id="IPR037066">
    <property type="entry name" value="Plug_dom_sf"/>
</dbReference>
<keyword evidence="7" id="KW-0408">Iron</keyword>
<dbReference type="InterPro" id="IPR000531">
    <property type="entry name" value="Beta-barrel_TonB"/>
</dbReference>
<dbReference type="Pfam" id="PF00593">
    <property type="entry name" value="TonB_dep_Rec_b-barrel"/>
    <property type="match status" value="1"/>
</dbReference>
<dbReference type="GO" id="GO:0015344">
    <property type="term" value="F:siderophore uptake transmembrane transporter activity"/>
    <property type="evidence" value="ECO:0007669"/>
    <property type="project" value="TreeGrafter"/>
</dbReference>
<dbReference type="InterPro" id="IPR039426">
    <property type="entry name" value="TonB-dep_rcpt-like"/>
</dbReference>
<dbReference type="Gene3D" id="2.40.170.20">
    <property type="entry name" value="TonB-dependent receptor, beta-barrel domain"/>
    <property type="match status" value="1"/>
</dbReference>
<evidence type="ECO:0000256" key="6">
    <source>
        <dbReference type="ARBA" id="ARBA00022729"/>
    </source>
</evidence>
<dbReference type="OrthoDB" id="9782587at2"/>
<dbReference type="RefSeq" id="WP_012844677.1">
    <property type="nucleotide sequence ID" value="NC_013501.1"/>
</dbReference>
<dbReference type="KEGG" id="rmr:Rmar_2188"/>
<dbReference type="SUPFAM" id="SSF56935">
    <property type="entry name" value="Porins"/>
    <property type="match status" value="1"/>
</dbReference>
<keyword evidence="3 12" id="KW-1134">Transmembrane beta strand</keyword>
<keyword evidence="16" id="KW-0675">Receptor</keyword>
<comment type="subcellular location">
    <subcellularLocation>
        <location evidence="1 12">Cell outer membrane</location>
        <topology evidence="1 12">Multi-pass membrane protein</topology>
    </subcellularLocation>
</comment>
<keyword evidence="11 12" id="KW-0998">Cell outer membrane</keyword>
<reference evidence="16 17" key="1">
    <citation type="journal article" date="2009" name="Stand. Genomic Sci.">
        <title>Complete genome sequence of Rhodothermus marinus type strain (R-10).</title>
        <authorList>
            <person name="Nolan M."/>
            <person name="Tindall B.J."/>
            <person name="Pomrenke H."/>
            <person name="Lapidus A."/>
            <person name="Copeland A."/>
            <person name="Glavina Del Rio T."/>
            <person name="Lucas S."/>
            <person name="Chen F."/>
            <person name="Tice H."/>
            <person name="Cheng J.F."/>
            <person name="Saunders E."/>
            <person name="Han C."/>
            <person name="Bruce D."/>
            <person name="Goodwin L."/>
            <person name="Chain P."/>
            <person name="Pitluck S."/>
            <person name="Ovchinikova G."/>
            <person name="Pati A."/>
            <person name="Ivanova N."/>
            <person name="Mavromatis K."/>
            <person name="Chen A."/>
            <person name="Palaniappan K."/>
            <person name="Land M."/>
            <person name="Hauser L."/>
            <person name="Chang Y.J."/>
            <person name="Jeffries C.D."/>
            <person name="Brettin T."/>
            <person name="Goker M."/>
            <person name="Bristow J."/>
            <person name="Eisen J.A."/>
            <person name="Markowitz V."/>
            <person name="Hugenholtz P."/>
            <person name="Kyrpides N.C."/>
            <person name="Klenk H.P."/>
            <person name="Detter J.C."/>
        </authorList>
    </citation>
    <scope>NUCLEOTIDE SEQUENCE [LARGE SCALE GENOMIC DNA]</scope>
    <source>
        <strain evidence="17">ATCC 43812 / DSM 4252 / R-10</strain>
    </source>
</reference>
<feature type="domain" description="TonB-dependent receptor plug" evidence="15">
    <location>
        <begin position="74"/>
        <end position="167"/>
    </location>
</feature>
<dbReference type="HOGENOM" id="CLU_008287_13_0_10"/>
<name>D0MDS3_RHOM4</name>
<dbReference type="PANTHER" id="PTHR32552:SF68">
    <property type="entry name" value="FERRICHROME OUTER MEMBRANE TRANSPORTER_PHAGE RECEPTOR"/>
    <property type="match status" value="1"/>
</dbReference>
<evidence type="ECO:0000256" key="10">
    <source>
        <dbReference type="ARBA" id="ARBA00023136"/>
    </source>
</evidence>
<dbReference type="AlphaFoldDB" id="D0MDS3"/>
<dbReference type="eggNOG" id="COG4772">
    <property type="taxonomic scope" value="Bacteria"/>
</dbReference>
<dbReference type="InterPro" id="IPR012910">
    <property type="entry name" value="Plug_dom"/>
</dbReference>
<keyword evidence="5 12" id="KW-0812">Transmembrane</keyword>
<dbReference type="STRING" id="518766.Rmar_2188"/>
<dbReference type="Proteomes" id="UP000002221">
    <property type="component" value="Chromosome"/>
</dbReference>
<comment type="similarity">
    <text evidence="12 13">Belongs to the TonB-dependent receptor family.</text>
</comment>
<evidence type="ECO:0000256" key="12">
    <source>
        <dbReference type="PROSITE-ProRule" id="PRU01360"/>
    </source>
</evidence>
<evidence type="ECO:0000256" key="4">
    <source>
        <dbReference type="ARBA" id="ARBA00022496"/>
    </source>
</evidence>
<dbReference type="GO" id="GO:0009279">
    <property type="term" value="C:cell outer membrane"/>
    <property type="evidence" value="ECO:0007669"/>
    <property type="project" value="UniProtKB-SubCell"/>
</dbReference>
<proteinExistence type="inferred from homology"/>
<evidence type="ECO:0000256" key="1">
    <source>
        <dbReference type="ARBA" id="ARBA00004571"/>
    </source>
</evidence>
<evidence type="ECO:0000256" key="13">
    <source>
        <dbReference type="RuleBase" id="RU003357"/>
    </source>
</evidence>